<sequence length="137" mass="15137">MDISCYHNLEAHLDSFHGTEERFELRRLTGEHRPTSSASATTTWCSPCGTRRRTRPWSGPAMVAANPSPRVRSAAAARAAAAPSLCARSAAGCLHGRLSHSSVHDFEYNHQILANLLDYSIEIDAFLLLQMVYNLQI</sequence>
<organism evidence="1 2">
    <name type="scientific">Panicum virgatum</name>
    <name type="common">Blackwell switchgrass</name>
    <dbReference type="NCBI Taxonomy" id="38727"/>
    <lineage>
        <taxon>Eukaryota</taxon>
        <taxon>Viridiplantae</taxon>
        <taxon>Streptophyta</taxon>
        <taxon>Embryophyta</taxon>
        <taxon>Tracheophyta</taxon>
        <taxon>Spermatophyta</taxon>
        <taxon>Magnoliopsida</taxon>
        <taxon>Liliopsida</taxon>
        <taxon>Poales</taxon>
        <taxon>Poaceae</taxon>
        <taxon>PACMAD clade</taxon>
        <taxon>Panicoideae</taxon>
        <taxon>Panicodae</taxon>
        <taxon>Paniceae</taxon>
        <taxon>Panicinae</taxon>
        <taxon>Panicum</taxon>
        <taxon>Panicum sect. Hiantes</taxon>
    </lineage>
</organism>
<protein>
    <submittedName>
        <fullName evidence="1">Uncharacterized protein</fullName>
    </submittedName>
</protein>
<keyword evidence="2" id="KW-1185">Reference proteome</keyword>
<dbReference type="EMBL" id="CM029040">
    <property type="protein sequence ID" value="KAG2637097.1"/>
    <property type="molecule type" value="Genomic_DNA"/>
</dbReference>
<name>A0A8T0VRQ5_PANVG</name>
<evidence type="ECO:0000313" key="2">
    <source>
        <dbReference type="Proteomes" id="UP000823388"/>
    </source>
</evidence>
<evidence type="ECO:0000313" key="1">
    <source>
        <dbReference type="EMBL" id="KAG2637097.1"/>
    </source>
</evidence>
<comment type="caution">
    <text evidence="1">The sequence shown here is derived from an EMBL/GenBank/DDBJ whole genome shotgun (WGS) entry which is preliminary data.</text>
</comment>
<proteinExistence type="predicted"/>
<reference evidence="1" key="1">
    <citation type="submission" date="2020-05" db="EMBL/GenBank/DDBJ databases">
        <title>WGS assembly of Panicum virgatum.</title>
        <authorList>
            <person name="Lovell J.T."/>
            <person name="Jenkins J."/>
            <person name="Shu S."/>
            <person name="Juenger T.E."/>
            <person name="Schmutz J."/>
        </authorList>
    </citation>
    <scope>NUCLEOTIDE SEQUENCE</scope>
    <source>
        <strain evidence="1">AP13</strain>
    </source>
</reference>
<gene>
    <name evidence="1" type="ORF">PVAP13_2NG499703</name>
</gene>
<dbReference type="AlphaFoldDB" id="A0A8T0VRQ5"/>
<accession>A0A8T0VRQ5</accession>
<dbReference type="Proteomes" id="UP000823388">
    <property type="component" value="Chromosome 2N"/>
</dbReference>